<dbReference type="EMBL" id="VSRR010003722">
    <property type="protein sequence ID" value="MPC37237.1"/>
    <property type="molecule type" value="Genomic_DNA"/>
</dbReference>
<dbReference type="Proteomes" id="UP000324222">
    <property type="component" value="Unassembled WGS sequence"/>
</dbReference>
<sequence>MLTLHLKEAFKTPTGPAADFQQFPQATHQETEALHRYLRYVITPKAAATPVPAHTRTGCPSTPSPCTYKERKKYQYLSNTTEISGCDSLTFCSFPGPYYIIFKAVVSMKLRVLHYL</sequence>
<organism evidence="1 2">
    <name type="scientific">Portunus trituberculatus</name>
    <name type="common">Swimming crab</name>
    <name type="synonym">Neptunus trituberculatus</name>
    <dbReference type="NCBI Taxonomy" id="210409"/>
    <lineage>
        <taxon>Eukaryota</taxon>
        <taxon>Metazoa</taxon>
        <taxon>Ecdysozoa</taxon>
        <taxon>Arthropoda</taxon>
        <taxon>Crustacea</taxon>
        <taxon>Multicrustacea</taxon>
        <taxon>Malacostraca</taxon>
        <taxon>Eumalacostraca</taxon>
        <taxon>Eucarida</taxon>
        <taxon>Decapoda</taxon>
        <taxon>Pleocyemata</taxon>
        <taxon>Brachyura</taxon>
        <taxon>Eubrachyura</taxon>
        <taxon>Portunoidea</taxon>
        <taxon>Portunidae</taxon>
        <taxon>Portuninae</taxon>
        <taxon>Portunus</taxon>
    </lineage>
</organism>
<name>A0A5B7EVK3_PORTR</name>
<dbReference type="AlphaFoldDB" id="A0A5B7EVK3"/>
<comment type="caution">
    <text evidence="1">The sequence shown here is derived from an EMBL/GenBank/DDBJ whole genome shotgun (WGS) entry which is preliminary data.</text>
</comment>
<gene>
    <name evidence="1" type="ORF">E2C01_030710</name>
</gene>
<protein>
    <submittedName>
        <fullName evidence="1">Uncharacterized protein</fullName>
    </submittedName>
</protein>
<proteinExistence type="predicted"/>
<keyword evidence="2" id="KW-1185">Reference proteome</keyword>
<reference evidence="1 2" key="1">
    <citation type="submission" date="2019-05" db="EMBL/GenBank/DDBJ databases">
        <title>Another draft genome of Portunus trituberculatus and its Hox gene families provides insights of decapod evolution.</title>
        <authorList>
            <person name="Jeong J.-H."/>
            <person name="Song I."/>
            <person name="Kim S."/>
            <person name="Choi T."/>
            <person name="Kim D."/>
            <person name="Ryu S."/>
            <person name="Kim W."/>
        </authorList>
    </citation>
    <scope>NUCLEOTIDE SEQUENCE [LARGE SCALE GENOMIC DNA]</scope>
    <source>
        <tissue evidence="1">Muscle</tissue>
    </source>
</reference>
<evidence type="ECO:0000313" key="2">
    <source>
        <dbReference type="Proteomes" id="UP000324222"/>
    </source>
</evidence>
<evidence type="ECO:0000313" key="1">
    <source>
        <dbReference type="EMBL" id="MPC37237.1"/>
    </source>
</evidence>
<accession>A0A5B7EVK3</accession>